<evidence type="ECO:0000313" key="3">
    <source>
        <dbReference type="Proteomes" id="UP000198995"/>
    </source>
</evidence>
<organism evidence="2 3">
    <name type="scientific">Peptococcus niger</name>
    <dbReference type="NCBI Taxonomy" id="2741"/>
    <lineage>
        <taxon>Bacteria</taxon>
        <taxon>Bacillati</taxon>
        <taxon>Bacillota</taxon>
        <taxon>Clostridia</taxon>
        <taxon>Eubacteriales</taxon>
        <taxon>Peptococcaceae</taxon>
        <taxon>Peptococcus</taxon>
    </lineage>
</organism>
<dbReference type="STRING" id="2741.SAMN04489866_1228"/>
<sequence length="125" mass="14442">MELQLRLIIILVCVITLVFFGEAVRRGKIMLHITFPWLFCLVITGVLAIFPPLIDQVARVLGVINSMNALFFCAFIFLSIVVFFSYATMSKLRQETVRLIQETALLEYELRRRTSEEALRDDTKI</sequence>
<dbReference type="RefSeq" id="WP_091792454.1">
    <property type="nucleotide sequence ID" value="NZ_FNAF01000022.1"/>
</dbReference>
<protein>
    <recommendedName>
        <fullName evidence="4">DUF2304 domain-containing protein</fullName>
    </recommendedName>
</protein>
<keyword evidence="1" id="KW-1133">Transmembrane helix</keyword>
<dbReference type="InterPro" id="IPR019277">
    <property type="entry name" value="DUF2304"/>
</dbReference>
<feature type="transmembrane region" description="Helical" evidence="1">
    <location>
        <begin position="6"/>
        <end position="24"/>
    </location>
</feature>
<gene>
    <name evidence="2" type="ORF">SAMN04489866_1228</name>
</gene>
<dbReference type="Proteomes" id="UP000198995">
    <property type="component" value="Unassembled WGS sequence"/>
</dbReference>
<keyword evidence="1" id="KW-0812">Transmembrane</keyword>
<evidence type="ECO:0000313" key="2">
    <source>
        <dbReference type="EMBL" id="SDE13113.1"/>
    </source>
</evidence>
<dbReference type="Pfam" id="PF10066">
    <property type="entry name" value="DUF2304"/>
    <property type="match status" value="1"/>
</dbReference>
<dbReference type="EMBL" id="FNAF01000022">
    <property type="protein sequence ID" value="SDE13113.1"/>
    <property type="molecule type" value="Genomic_DNA"/>
</dbReference>
<feature type="transmembrane region" description="Helical" evidence="1">
    <location>
        <begin position="36"/>
        <end position="54"/>
    </location>
</feature>
<evidence type="ECO:0008006" key="4">
    <source>
        <dbReference type="Google" id="ProtNLM"/>
    </source>
</evidence>
<evidence type="ECO:0000256" key="1">
    <source>
        <dbReference type="SAM" id="Phobius"/>
    </source>
</evidence>
<accession>A0A1G7AEK0</accession>
<name>A0A1G7AEK0_PEPNI</name>
<keyword evidence="1" id="KW-0472">Membrane</keyword>
<dbReference type="AlphaFoldDB" id="A0A1G7AEK0"/>
<reference evidence="2 3" key="1">
    <citation type="submission" date="2016-10" db="EMBL/GenBank/DDBJ databases">
        <authorList>
            <person name="de Groot N.N."/>
        </authorList>
    </citation>
    <scope>NUCLEOTIDE SEQUENCE [LARGE SCALE GENOMIC DNA]</scope>
    <source>
        <strain evidence="2 3">DSM 20475</strain>
    </source>
</reference>
<keyword evidence="3" id="KW-1185">Reference proteome</keyword>
<proteinExistence type="predicted"/>
<dbReference type="OrthoDB" id="2876319at2"/>
<feature type="transmembrane region" description="Helical" evidence="1">
    <location>
        <begin position="69"/>
        <end position="89"/>
    </location>
</feature>